<protein>
    <submittedName>
        <fullName evidence="1">Uncharacterized protein</fullName>
    </submittedName>
</protein>
<comment type="caution">
    <text evidence="1">The sequence shown here is derived from an EMBL/GenBank/DDBJ whole genome shotgun (WGS) entry which is preliminary data.</text>
</comment>
<dbReference type="EMBL" id="BOMF01000136">
    <property type="protein sequence ID" value="GID49961.1"/>
    <property type="molecule type" value="Genomic_DNA"/>
</dbReference>
<gene>
    <name evidence="1" type="ORF">Aca07nite_72360</name>
</gene>
<organism evidence="1">
    <name type="scientific">Actinoplanes campanulatus</name>
    <dbReference type="NCBI Taxonomy" id="113559"/>
    <lineage>
        <taxon>Bacteria</taxon>
        <taxon>Bacillati</taxon>
        <taxon>Actinomycetota</taxon>
        <taxon>Actinomycetes</taxon>
        <taxon>Micromonosporales</taxon>
        <taxon>Micromonosporaceae</taxon>
        <taxon>Actinoplanes</taxon>
    </lineage>
</organism>
<reference evidence="1" key="1">
    <citation type="submission" date="2021-01" db="EMBL/GenBank/DDBJ databases">
        <title>Whole genome shotgun sequence of Actinoplanes capillaceus NBRC 16408.</title>
        <authorList>
            <person name="Komaki H."/>
            <person name="Tamura T."/>
        </authorList>
    </citation>
    <scope>NUCLEOTIDE SEQUENCE [LARGE SCALE GENOMIC DNA]</scope>
    <source>
        <strain evidence="1">NBRC 16408</strain>
    </source>
</reference>
<sequence length="83" mass="9358">MTGVVGDVERRHVPDFLFESAHGAVTVVNVKSAARLLVPRVAQALAWPGVVFEAHGWGYEIWSGAERAFFVRSAARRRWHRCR</sequence>
<evidence type="ECO:0000313" key="1">
    <source>
        <dbReference type="EMBL" id="GID49961.1"/>
    </source>
</evidence>
<name>A0ABQ3WUY9_9ACTN</name>
<proteinExistence type="predicted"/>
<accession>A0ABQ3WUY9</accession>
<dbReference type="RefSeq" id="WP_204300026.1">
    <property type="nucleotide sequence ID" value="NZ_BAAAGQ010000063.1"/>
</dbReference>